<proteinExistence type="predicted"/>
<dbReference type="Pfam" id="PF12891">
    <property type="entry name" value="Glyco_hydro_44"/>
    <property type="match status" value="1"/>
</dbReference>
<keyword evidence="1" id="KW-0732">Signal</keyword>
<dbReference type="InterPro" id="IPR024745">
    <property type="entry name" value="GH44_cat"/>
</dbReference>
<evidence type="ECO:0000256" key="1">
    <source>
        <dbReference type="SAM" id="SignalP"/>
    </source>
</evidence>
<organism evidence="3 4">
    <name type="scientific">Fibrobacter succinogenes</name>
    <name type="common">Bacteroides succinogenes</name>
    <dbReference type="NCBI Taxonomy" id="833"/>
    <lineage>
        <taxon>Bacteria</taxon>
        <taxon>Pseudomonadati</taxon>
        <taxon>Fibrobacterota</taxon>
        <taxon>Fibrobacteria</taxon>
        <taxon>Fibrobacterales</taxon>
        <taxon>Fibrobacteraceae</taxon>
        <taxon>Fibrobacter</taxon>
    </lineage>
</organism>
<dbReference type="InterPro" id="IPR017853">
    <property type="entry name" value="GH"/>
</dbReference>
<dbReference type="EMBL" id="UHJL01000002">
    <property type="protein sequence ID" value="SUQ24012.1"/>
    <property type="molecule type" value="Genomic_DNA"/>
</dbReference>
<gene>
    <name evidence="3" type="ORF">SAMN05661053_1402</name>
</gene>
<evidence type="ECO:0000313" key="3">
    <source>
        <dbReference type="EMBL" id="SUQ24012.1"/>
    </source>
</evidence>
<dbReference type="Gene3D" id="2.60.120.260">
    <property type="entry name" value="Galactose-binding domain-like"/>
    <property type="match status" value="1"/>
</dbReference>
<dbReference type="GO" id="GO:0000272">
    <property type="term" value="P:polysaccharide catabolic process"/>
    <property type="evidence" value="ECO:0007669"/>
    <property type="project" value="TreeGrafter"/>
</dbReference>
<accession>A0A380S462</accession>
<dbReference type="SUPFAM" id="SSF51445">
    <property type="entry name" value="(Trans)glycosidases"/>
    <property type="match status" value="1"/>
</dbReference>
<protein>
    <submittedName>
        <fullName evidence="3">F5/8 type C domain-containing protein</fullName>
    </submittedName>
</protein>
<feature type="domain" description="Glycoside hydrolase family 44 catalytic" evidence="2">
    <location>
        <begin position="320"/>
        <end position="428"/>
    </location>
</feature>
<dbReference type="InterPro" id="IPR008979">
    <property type="entry name" value="Galactose-bd-like_sf"/>
</dbReference>
<dbReference type="Pfam" id="PF22633">
    <property type="entry name" value="F5_F8_type_C_2"/>
    <property type="match status" value="1"/>
</dbReference>
<dbReference type="SUPFAM" id="SSF49785">
    <property type="entry name" value="Galactose-binding domain-like"/>
    <property type="match status" value="1"/>
</dbReference>
<reference evidence="3 4" key="1">
    <citation type="submission" date="2017-08" db="EMBL/GenBank/DDBJ databases">
        <authorList>
            <person name="de Groot N.N."/>
        </authorList>
    </citation>
    <scope>NUCLEOTIDE SEQUENCE [LARGE SCALE GENOMIC DNA]</scope>
    <source>
        <strain evidence="3 4">HM2</strain>
    </source>
</reference>
<dbReference type="Gene3D" id="3.20.20.80">
    <property type="entry name" value="Glycosidases"/>
    <property type="match status" value="1"/>
</dbReference>
<evidence type="ECO:0000259" key="2">
    <source>
        <dbReference type="Pfam" id="PF12891"/>
    </source>
</evidence>
<feature type="signal peptide" evidence="1">
    <location>
        <begin position="1"/>
        <end position="21"/>
    </location>
</feature>
<dbReference type="AlphaFoldDB" id="A0A380S462"/>
<feature type="chain" id="PRO_5016698118" evidence="1">
    <location>
        <begin position="22"/>
        <end position="973"/>
    </location>
</feature>
<dbReference type="PANTHER" id="PTHR43576:SF3">
    <property type="entry name" value="ALPHA-L-ARABINOFURANOSIDASE C"/>
    <property type="match status" value="1"/>
</dbReference>
<evidence type="ECO:0000313" key="4">
    <source>
        <dbReference type="Proteomes" id="UP000255423"/>
    </source>
</evidence>
<name>A0A380S462_FIBSU</name>
<sequence>MKFKQLLCGTAFAISATSALAAQNIIEIDDAHPGVVINKQNMMGADLAIWNPPTRYYDMTPALVDGGYTIFRFPNGSLSNDYHWNGAGKYDSTGLWTPSDTDWAPGFLGETIYRGTTKDNYGFIRRSHLADGDKSTMWWGEILDPKDPPWIVIEFPEKKDLDSIVVEWGNLRPKSFELSYWTDEYAEYPGVHQNLENKLKRWGTVKVTSGETKYKFATTRARYVALRFKTTDLPSKGVQIREMKLYSGSDDLLAGNDYKFFAMSTRNGDKPRTDWTNIKWHFEEFMTYINKLPKLVNGQKAQAVICVNAGTGTSKEAAAWVRYANKVKKYNIKQWQIGNELDGEWEESGPLSARQYAARFIEYARAMKAVDPSIILHGPLLSTHKMQQKGAGLMDGKYWMAEFLRIIGEAEKADGKRYLDVVDLHTYPYWAPNNLNAADMLKASLDVAHNADTLNAWMNKYLEGKRRVFLSEFSTSVQGSQIWMDYPQAAGMANIFAQYAVRFGDRFQALPWDAFGNVFEGPDHTWGTISMTALVKEGSWNRWASLEPTAEYYGVYMTFKRFLESGYAVVPVKSTTESVVPYAICKGNSCNVLLVNLTDTKQIVQVDRKSEKKKPNNARVEVDVFGAEQFKWIGDQKDAYPYPKMGPSGRRIEGKNRDIEVPPFGTVVVRTNPAQQNSAPEVLAAALEKKVLVVGDTLDLFVTAVQEGGELAGAEIQIKKWDKNGPLTVQAKPDDGKWNSSIESFHLQIPLTEKVSIGNKEIKVTITGKNKKQTSFNIPFRVRGAYRTTSVMQNFDNGLDNVSWFPVVNGDNATSMDAKVFNGNPPLGGYIRHDFIVEQPPNLGWPNYSGAYYNVPEEIKNSVGIVFDYATSHNNPQGYIELQIMSSQVEDYDEFMVRLKNTRGNWVRDTLIWENMKQEGWGKTIPQLDPTKIKNFAFRARYSGKGFINLDNIYLLGENGKEVPMPRGLRRLR</sequence>
<dbReference type="PANTHER" id="PTHR43576">
    <property type="entry name" value="ALPHA-L-ARABINOFURANOSIDASE C-RELATED"/>
    <property type="match status" value="1"/>
</dbReference>
<dbReference type="RefSeq" id="WP_109572616.1">
    <property type="nucleotide sequence ID" value="NZ_UHJL01000002.1"/>
</dbReference>
<dbReference type="Proteomes" id="UP000255423">
    <property type="component" value="Unassembled WGS sequence"/>
</dbReference>